<feature type="domain" description="CUB" evidence="19">
    <location>
        <begin position="1511"/>
        <end position="1631"/>
    </location>
</feature>
<dbReference type="InterPro" id="IPR000859">
    <property type="entry name" value="CUB_dom"/>
</dbReference>
<dbReference type="CDD" id="cd00041">
    <property type="entry name" value="CUB"/>
    <property type="match status" value="16"/>
</dbReference>
<dbReference type="PROSITE" id="PS00010">
    <property type="entry name" value="ASX_HYDROXYL"/>
    <property type="match status" value="2"/>
</dbReference>
<dbReference type="EMBL" id="JAMKOV010000003">
    <property type="protein sequence ID" value="KAI8041418.1"/>
    <property type="molecule type" value="Genomic_DNA"/>
</dbReference>
<evidence type="ECO:0000259" key="19">
    <source>
        <dbReference type="PROSITE" id="PS01180"/>
    </source>
</evidence>
<dbReference type="SMART" id="SM00179">
    <property type="entry name" value="EGF_CA"/>
    <property type="match status" value="7"/>
</dbReference>
<dbReference type="FunFam" id="2.10.25.10:FF:000260">
    <property type="entry name" value="Notch receptor 4"/>
    <property type="match status" value="1"/>
</dbReference>
<keyword evidence="7" id="KW-0479">Metal-binding</keyword>
<dbReference type="InterPro" id="IPR000152">
    <property type="entry name" value="EGF-type_Asp/Asn_hydroxyl_site"/>
</dbReference>
<feature type="domain" description="CUB" evidence="19">
    <location>
        <begin position="1276"/>
        <end position="1390"/>
    </location>
</feature>
<dbReference type="InterPro" id="IPR001881">
    <property type="entry name" value="EGF-like_Ca-bd_dom"/>
</dbReference>
<comment type="subcellular location">
    <subcellularLocation>
        <location evidence="2">Cell membrane</location>
        <topology evidence="2">Peripheral membrane protein</topology>
    </subcellularLocation>
    <subcellularLocation>
        <location evidence="1">Endosome</location>
    </subcellularLocation>
</comment>
<keyword evidence="14 17" id="KW-1015">Disulfide bond</keyword>
<feature type="domain" description="EGF-like" evidence="20">
    <location>
        <begin position="461"/>
        <end position="498"/>
    </location>
</feature>
<keyword evidence="15" id="KW-0325">Glycoprotein</keyword>
<dbReference type="Gene3D" id="2.60.120.290">
    <property type="entry name" value="Spermadhesin, CUB domain"/>
    <property type="match status" value="18"/>
</dbReference>
<organism evidence="21 22">
    <name type="scientific">Drosophila gunungcola</name>
    <name type="common">fruit fly</name>
    <dbReference type="NCBI Taxonomy" id="103775"/>
    <lineage>
        <taxon>Eukaryota</taxon>
        <taxon>Metazoa</taxon>
        <taxon>Ecdysozoa</taxon>
        <taxon>Arthropoda</taxon>
        <taxon>Hexapoda</taxon>
        <taxon>Insecta</taxon>
        <taxon>Pterygota</taxon>
        <taxon>Neoptera</taxon>
        <taxon>Endopterygota</taxon>
        <taxon>Diptera</taxon>
        <taxon>Brachycera</taxon>
        <taxon>Muscomorpha</taxon>
        <taxon>Ephydroidea</taxon>
        <taxon>Drosophilidae</taxon>
        <taxon>Drosophila</taxon>
        <taxon>Sophophora</taxon>
    </lineage>
</organism>
<feature type="disulfide bond" evidence="17">
    <location>
        <begin position="488"/>
        <end position="497"/>
    </location>
</feature>
<dbReference type="GO" id="GO:0005886">
    <property type="term" value="C:plasma membrane"/>
    <property type="evidence" value="ECO:0007669"/>
    <property type="project" value="UniProtKB-SubCell"/>
</dbReference>
<feature type="domain" description="EGF-like" evidence="20">
    <location>
        <begin position="424"/>
        <end position="460"/>
    </location>
</feature>
<evidence type="ECO:0000256" key="11">
    <source>
        <dbReference type="ARBA" id="ARBA00022837"/>
    </source>
</evidence>
<feature type="domain" description="CUB" evidence="19">
    <location>
        <begin position="726"/>
        <end position="837"/>
    </location>
</feature>
<proteinExistence type="predicted"/>
<feature type="domain" description="CUB" evidence="19">
    <location>
        <begin position="1392"/>
        <end position="1507"/>
    </location>
</feature>
<dbReference type="PROSITE" id="PS01187">
    <property type="entry name" value="EGF_CA"/>
    <property type="match status" value="1"/>
</dbReference>
<feature type="domain" description="CUB" evidence="19">
    <location>
        <begin position="2313"/>
        <end position="2433"/>
    </location>
</feature>
<keyword evidence="4" id="KW-1003">Cell membrane</keyword>
<feature type="domain" description="CUB" evidence="19">
    <location>
        <begin position="1959"/>
        <end position="2079"/>
    </location>
</feature>
<feature type="domain" description="CUB" evidence="19">
    <location>
        <begin position="2673"/>
        <end position="2743"/>
    </location>
</feature>
<dbReference type="FunFam" id="2.60.120.290:FF:000013">
    <property type="entry name" value="Membrane frizzled-related protein"/>
    <property type="match status" value="1"/>
</dbReference>
<evidence type="ECO:0008006" key="23">
    <source>
        <dbReference type="Google" id="ProtNLM"/>
    </source>
</evidence>
<dbReference type="PANTHER" id="PTHR24251:SF45">
    <property type="entry name" value="METALLOENDOPEPTIDASE"/>
    <property type="match status" value="1"/>
</dbReference>
<dbReference type="GO" id="GO:0005509">
    <property type="term" value="F:calcium ion binding"/>
    <property type="evidence" value="ECO:0007669"/>
    <property type="project" value="InterPro"/>
</dbReference>
<dbReference type="PROSITE" id="PS50026">
    <property type="entry name" value="EGF_3"/>
    <property type="match status" value="7"/>
</dbReference>
<dbReference type="PANTHER" id="PTHR24251">
    <property type="entry name" value="OVOCHYMASE-RELATED"/>
    <property type="match status" value="1"/>
</dbReference>
<feature type="disulfide bond" evidence="16">
    <location>
        <begin position="3475"/>
        <end position="3502"/>
    </location>
</feature>
<dbReference type="Proteomes" id="UP001059596">
    <property type="component" value="Unassembled WGS sequence"/>
</dbReference>
<evidence type="ECO:0000256" key="1">
    <source>
        <dbReference type="ARBA" id="ARBA00004177"/>
    </source>
</evidence>
<dbReference type="GO" id="GO:0048666">
    <property type="term" value="P:neuron development"/>
    <property type="evidence" value="ECO:0007669"/>
    <property type="project" value="UniProtKB-ARBA"/>
</dbReference>
<evidence type="ECO:0000256" key="4">
    <source>
        <dbReference type="ARBA" id="ARBA00022475"/>
    </source>
</evidence>
<dbReference type="InterPro" id="IPR035914">
    <property type="entry name" value="Sperma_CUB_dom_sf"/>
</dbReference>
<evidence type="ECO:0000259" key="20">
    <source>
        <dbReference type="PROSITE" id="PS50026"/>
    </source>
</evidence>
<feature type="domain" description="CUB" evidence="19">
    <location>
        <begin position="3475"/>
        <end position="3588"/>
    </location>
</feature>
<feature type="domain" description="EGF-like" evidence="20">
    <location>
        <begin position="155"/>
        <end position="191"/>
    </location>
</feature>
<evidence type="ECO:0000256" key="18">
    <source>
        <dbReference type="SAM" id="SignalP"/>
    </source>
</evidence>
<dbReference type="PROSITE" id="PS01180">
    <property type="entry name" value="CUB"/>
    <property type="match status" value="20"/>
</dbReference>
<evidence type="ECO:0000256" key="2">
    <source>
        <dbReference type="ARBA" id="ARBA00004202"/>
    </source>
</evidence>
<feature type="disulfide bond" evidence="17">
    <location>
        <begin position="225"/>
        <end position="234"/>
    </location>
</feature>
<dbReference type="SUPFAM" id="SSF57196">
    <property type="entry name" value="EGF/Laminin"/>
    <property type="match status" value="5"/>
</dbReference>
<feature type="signal peptide" evidence="18">
    <location>
        <begin position="1"/>
        <end position="23"/>
    </location>
</feature>
<dbReference type="FunFam" id="2.10.25.10:FF:000429">
    <property type="entry name" value="Cubilin"/>
    <property type="match status" value="1"/>
</dbReference>
<dbReference type="Pfam" id="PF00431">
    <property type="entry name" value="CUB"/>
    <property type="match status" value="17"/>
</dbReference>
<keyword evidence="13" id="KW-0472">Membrane</keyword>
<sequence>MPLKLLELPFVLVMCLQVVSVKGSQYNVGQRAQLVRQSNENLLIEAAKDQNVTFRLMGESATVTINDVDMMTLLRRRQRIIADRQAAARREPLSMDVVKDQFRDVERKMKRIQRRVFNANNSTRRSGLNQRILRRQLQRVERVSGILRTLFSNLEKNECKSMPCQNGGTCHDAYKAFQCECTSGWQGDTCEEDVNECVTLAGTDLAGCLNNGQCINTPGGYRCVCRNGFSGSHCRLRSNSCTGIGSRELCGEHGTCIQAGNSNGYVCICDQGWTWADANVTAASPSACTRDVDECEPRVNPCHDVCINLPGSFRCGPCPPGYTGDGRFCRDIDECAGEDNGGCSLQPRVTCTNTEGSHRCGRCPPGWTGDGRTCKAADSNSCNDERICHPLAKCEYVSDTVVCTCPLGSFGHGYGADGCTTDSSRLPCEQHPCQNNGTCVQNGRGTTCICQPGYTGAVCNSSDACHPSPCLNGGTCRLLPNNKYQCVCPRGFTGTTCSHQRFFCGATIQGPTGQLHFPPNTADGDYQADERCPFIVRTTVNQVLNLTFTQFDLQDSIDCTADFLQLHDGNSLSSRLIGRFCGSRLPMGNGSVITSQEQVFFWFRSDNETQGKGFHTGVLRSPGYPGQARPGLDCRWLLTAPFGSRLLLRFYEIKLGTTEADAKNCSQDSLTVYDSDLKLLQACQSLQPPPLYSSSSSLRMDFHTDALRSDSSFQMHYEVVPGRPGCGGVYTASRGRISGKLDAEVCLYLVEQSRGTQVKLVFDQVNLLQTENCNIQKIEIFDGSTVVSPLMRRVCGHPESSELEPLISTKNVILVRYEYSLSGLKLKTAFVLSYTRVCTGSFESTTGIISTPNYPGSYLDDMTCTYNLTGPLNTVAEIKITDLSLGTATNGNETTYLDVYLGIRDEKRHFEKSTYNLSLISHSNRASLVFHGSGSGRGMRVEYEFVLNNCGGFLTESDRRRVKQTHTTFCQWFIDVPGRKRIIAHSVIASPTYFIYDNSTSPATLLNTYSNSVDDVFDGDLLTINMFNENRYGILVLDFEMVEPDECGGTLTGRYGYIKSPNWPKAYGGNQKCEWILRAPLGHRLELVVQNFTLESSFADPRCTTDWLEIRNGDSGSSPLIGRYCGTNIPSRLPSYSNAMHLEFRSDRSIEAKGFLLKWQQTGIGCGGKLSSSTGSIHSPHLLAGNRGVLACDWQIVVAEGSRVNLQLESSDARLCIGQLSIYDGPTIASNKMVIRCNGTSAQPLQSTGNRVLVRYDVSHESPDGTDFLLNYETNCRVRLENLAGAIETPNFPENYPPNQDCEWDIRAGGRKNHLQLVFSHLNLEVFNSGCTYDFVTLTDMLDDKILSKVNLCSFNGLLPTATVGNRMLLRFKSDFSEQKQGLRVEYKRLGCGEHFYAAGGTFESPKARFSVDMDCVWIITASEGNQIRLLLHEVHFEAPQGECLEADSKLSVSATSGFNSSVMLYQSCHEESQTQTFTSPGNELKVHFVSSSAPSRKFFRASYVQVPASCGGYISASSGMLTTPGFHNLQDSSNVANYSSNVECVWTVEVTKSYGIRLRFEQFNLTNSANCSLSFVELTKLTSDDQEEFLEKPCGYDAPMIRLVHGQKLRVRFKAQAGTWGRFAMHFERTCGGPLANGEGYLQSRLDEDCDWLLSSPEGSKLALNINQLECPLCAVGSDNCPVLKLINDDDQVVLYQLCRDHNANLVVPANNVRIVTKGIRLQAQYSTFENSCGGNITSVRGSLSSPNYPDSYPANVECVWTIEVRPGNALEINFDAMDIVRSDHCNEDFLELRSGVQGPLLGLYCDKKLPEGPLLVSSQLWIKFRSTPGNTAGGFRLRWGYVHNIEITNGTNGTIEQPPSLFLNDEFQPFTWRIFSEREKVVVLQFDEYISGLLLFDGYDDSALVVNIAASPWTFTSSSNVVYLKTMNADIRDFRLKWHVLDSHLVKGNVTLTSKQCTQELTMTSSARIELSSPGYPHGYAPNLNCEWTLKPEDPTRHILVYFYKADLEVFPNCTADYLQIQSSHDLSHWTNEVRVCKKRESKDAIIPVHGTPHLRLQFQSDVSINGTGFQANVRTACGSNMTGTVGTIPEPPFHDINVCAWHIDVRPGRKIDITITYKGPPSAGDCEVYGLIYDGLDDHAPLLEHSKFCNHEGFKKTAFRTSRSHAYVKYQLGNRRSLDMNLWTLTYREFKECDGEIKLTQQAPNYVVISPGFPYLPQPHSDCTWLIMAPAGETIAADFDESFELSARHCDKEHVELFDGSTKLARSLSRACRKPQATVRSTGNLLLVHYQSQLDEPTGGFRLNLSLSTCGGQFSGSPGTLSSENYPHLGGYPKPSLCVYSIRFPKDTFIRLNITDLHLPFDPSGTSSNETSDRLEIVDLADPTKELLILDGSTVTPMLVTLNTNAAAIRFVAIKNVNSYRGFKLQYQRALGTCSRDISGVEGDIVFPRLPQSSWLRFCRLTIKVPKGQRVRLSILNLADIRVVMRNDTSRYVRLANAAHFSFYNDANSLSKITEFRINGYNGSGIIESTDNFMLVVVLASQLDLSSTALRARFSSSEPTVCPPDIGDQATGSLSIQTLLQLPSYHCSIQFSCAASTTLTFKVEEYLFQTMGGPAVVFVDDVQRVPFKAMSANVTNSFVSLATAVGRVTLLNSNNVKLQRFRATYRRHRCGGRLQAAEGTAIESPEILPTLDDDYGVLECLWTLTNSNGYVLEGNATLTDRCDREYIVIFSGQTEVGRICRGMTVNSTLLARATSTVLYHSENRLLGASRFILIARQSISVGNVIRLDHRPAPPVTIESNDYLNNMERVWEFMTKDGLSLKLQFKDRFFIELSPNCTNDRLTVERYDRSAGAYVEVTSLCGRQTPPEILVPSTRIRVIFRTNSNVTGDGFSFQVSPSCDAVLQATAGVQIQETPSWTTYRLQHYNCSYTFLTNNDHQLVVSVKDRGHPWAPVSCTRTYFEGYRSGAGSAETSMGKLCPEFEVHGYGKLRLQFVSTTTHGFELQYHLIGCGGDHNESFTLRPPQDEEHDVYAHDMKCEWRVVAPPQHAVVIEFKYFDMEEAQNCRFESLSIYRGKVASVEQRVDQLCGNKTSPPTIMVDSNEALIVLSTDSSNSRRGFLASVRFTQNCNERVSLDSEGPRTNLMRSYRINATEPLLCHFSASVPPDYRLSLEVRKLQLNGADCRTCSYLEILDSAEVEDRNLGKYYGSGASRTKVFSSYSDMDFHLSAKSGQDRNISFELILQMEPTVCGKAVYNMRIYETVTLGIQYDNSTRSYEGNIHCTWTIKYEGYLEIDFQKLRLKEISQRTGKCDDYLKVSKSYFTQSFCGQHDKSFKLNEEIDLSDMQLTFHSDELEESQGFEVVIRRKPACNGNYTELSQFVDVNYLSSCTDYIRVPKGYSITLYVMSVMFSNLDNNYFNVTDLNSNKTIFTTSHIQWETTARITTTNELRLDSRGVSFLKLFYFSTSNQFPGGCGGELAVLGSKGSYLENPSYEGRNSSLCTWTISVPPGGNLRFSFQEFNMGSETNCDLDNVRLYANTTDGRKLVKNLCGSRIPNDFIIADNNVVLIAKKSPNFDGLGFKMEIKHTK</sequence>
<feature type="domain" description="CUB" evidence="19">
    <location>
        <begin position="2784"/>
        <end position="2900"/>
    </location>
</feature>
<evidence type="ECO:0000256" key="17">
    <source>
        <dbReference type="PROSITE-ProRule" id="PRU00076"/>
    </source>
</evidence>
<dbReference type="FunFam" id="2.10.25.10:FF:000379">
    <property type="entry name" value="Cubilin"/>
    <property type="match status" value="1"/>
</dbReference>
<feature type="domain" description="CUB" evidence="19">
    <location>
        <begin position="1047"/>
        <end position="1162"/>
    </location>
</feature>
<evidence type="ECO:0000256" key="12">
    <source>
        <dbReference type="ARBA" id="ARBA00022927"/>
    </source>
</evidence>
<keyword evidence="5 17" id="KW-0245">EGF-like domain</keyword>
<feature type="domain" description="CUB" evidence="19">
    <location>
        <begin position="1166"/>
        <end position="1275"/>
    </location>
</feature>
<feature type="domain" description="CUB" evidence="19">
    <location>
        <begin position="2437"/>
        <end position="2560"/>
    </location>
</feature>
<keyword evidence="9" id="KW-0677">Repeat</keyword>
<dbReference type="GO" id="GO:0005768">
    <property type="term" value="C:endosome"/>
    <property type="evidence" value="ECO:0007669"/>
    <property type="project" value="UniProtKB-SubCell"/>
</dbReference>
<evidence type="ECO:0000256" key="5">
    <source>
        <dbReference type="ARBA" id="ARBA00022536"/>
    </source>
</evidence>
<dbReference type="SUPFAM" id="SSF49854">
    <property type="entry name" value="Spermadhesin, CUB domain"/>
    <property type="match status" value="20"/>
</dbReference>
<comment type="caution">
    <text evidence="21">The sequence shown here is derived from an EMBL/GenBank/DDBJ whole genome shotgun (WGS) entry which is preliminary data.</text>
</comment>
<accession>A0A9P9YQT0</accession>
<dbReference type="Gene3D" id="2.10.25.10">
    <property type="entry name" value="Laminin"/>
    <property type="match status" value="6"/>
</dbReference>
<feature type="disulfide bond" evidence="16">
    <location>
        <begin position="3012"/>
        <end position="3039"/>
    </location>
</feature>
<feature type="domain" description="CUB" evidence="19">
    <location>
        <begin position="619"/>
        <end position="720"/>
    </location>
</feature>
<feature type="domain" description="CUB" evidence="19">
    <location>
        <begin position="3251"/>
        <end position="3368"/>
    </location>
</feature>
<dbReference type="GO" id="GO:0015031">
    <property type="term" value="P:protein transport"/>
    <property type="evidence" value="ECO:0007669"/>
    <property type="project" value="UniProtKB-KW"/>
</dbReference>
<dbReference type="FunFam" id="2.60.120.290:FF:000005">
    <property type="entry name" value="Procollagen C-endopeptidase enhancer 1"/>
    <property type="match status" value="2"/>
</dbReference>
<keyword evidence="3" id="KW-0813">Transport</keyword>
<dbReference type="SMART" id="SM00181">
    <property type="entry name" value="EGF"/>
    <property type="match status" value="8"/>
</dbReference>
<feature type="domain" description="EGF-like" evidence="20">
    <location>
        <begin position="193"/>
        <end position="235"/>
    </location>
</feature>
<keyword evidence="6" id="KW-0597">Phosphoprotein</keyword>
<feature type="domain" description="CUB" evidence="19">
    <location>
        <begin position="2196"/>
        <end position="2311"/>
    </location>
</feature>
<evidence type="ECO:0000256" key="15">
    <source>
        <dbReference type="ARBA" id="ARBA00023180"/>
    </source>
</evidence>
<feature type="disulfide bond" evidence="17">
    <location>
        <begin position="250"/>
        <end position="267"/>
    </location>
</feature>
<comment type="caution">
    <text evidence="17">Lacks conserved residue(s) required for the propagation of feature annotation.</text>
</comment>
<evidence type="ECO:0000256" key="8">
    <source>
        <dbReference type="ARBA" id="ARBA00022729"/>
    </source>
</evidence>
<dbReference type="SMART" id="SM00042">
    <property type="entry name" value="CUB"/>
    <property type="match status" value="18"/>
</dbReference>
<evidence type="ECO:0000256" key="16">
    <source>
        <dbReference type="PROSITE-ProRule" id="PRU00059"/>
    </source>
</evidence>
<keyword evidence="12" id="KW-0653">Protein transport</keyword>
<feature type="domain" description="CUB" evidence="19">
    <location>
        <begin position="3012"/>
        <end position="3127"/>
    </location>
</feature>
<feature type="domain" description="EGF-like" evidence="20">
    <location>
        <begin position="291"/>
        <end position="330"/>
    </location>
</feature>
<reference evidence="21" key="1">
    <citation type="journal article" date="2023" name="Genome Biol. Evol.">
        <title>Long-read-based Genome Assembly of Drosophila gunungcola Reveals Fewer Chemosensory Genes in Flower-breeding Species.</title>
        <authorList>
            <person name="Negi A."/>
            <person name="Liao B.Y."/>
            <person name="Yeh S.D."/>
        </authorList>
    </citation>
    <scope>NUCLEOTIDE SEQUENCE</scope>
    <source>
        <strain evidence="21">Sukarami</strain>
    </source>
</reference>
<dbReference type="CDD" id="cd00054">
    <property type="entry name" value="EGF_CA"/>
    <property type="match status" value="6"/>
</dbReference>
<dbReference type="FunFam" id="2.10.25.10:FF:000230">
    <property type="entry name" value="Delta-like protein"/>
    <property type="match status" value="1"/>
</dbReference>
<gene>
    <name evidence="21" type="ORF">M5D96_005677</name>
</gene>
<name>A0A9P9YQT0_9MUSC</name>
<feature type="disulfide bond" evidence="17">
    <location>
        <begin position="181"/>
        <end position="190"/>
    </location>
</feature>
<keyword evidence="10" id="KW-0967">Endosome</keyword>
<feature type="domain" description="EGF-like" evidence="20">
    <location>
        <begin position="237"/>
        <end position="279"/>
    </location>
</feature>
<evidence type="ECO:0000256" key="13">
    <source>
        <dbReference type="ARBA" id="ARBA00023136"/>
    </source>
</evidence>
<feature type="domain" description="CUB" evidence="19">
    <location>
        <begin position="1734"/>
        <end position="1844"/>
    </location>
</feature>
<dbReference type="Pfam" id="PF07645">
    <property type="entry name" value="EGF_CA"/>
    <property type="match status" value="3"/>
</dbReference>
<feature type="domain" description="CUB" evidence="19">
    <location>
        <begin position="838"/>
        <end position="946"/>
    </location>
</feature>
<keyword evidence="11" id="KW-0106">Calcium</keyword>
<evidence type="ECO:0000313" key="21">
    <source>
        <dbReference type="EMBL" id="KAI8041418.1"/>
    </source>
</evidence>
<keyword evidence="22" id="KW-1185">Reference proteome</keyword>
<dbReference type="InterPro" id="IPR049883">
    <property type="entry name" value="NOTCH1_EGF-like"/>
</dbReference>
<feature type="chain" id="PRO_5040235159" description="Cubilin homolog" evidence="18">
    <location>
        <begin position="24"/>
        <end position="3589"/>
    </location>
</feature>
<evidence type="ECO:0000313" key="22">
    <source>
        <dbReference type="Proteomes" id="UP001059596"/>
    </source>
</evidence>
<evidence type="ECO:0000256" key="9">
    <source>
        <dbReference type="ARBA" id="ARBA00022737"/>
    </source>
</evidence>
<protein>
    <recommendedName>
        <fullName evidence="23">Cubilin homolog</fullName>
    </recommendedName>
</protein>
<feature type="domain" description="CUB" evidence="19">
    <location>
        <begin position="2080"/>
        <end position="2193"/>
    </location>
</feature>
<evidence type="ECO:0000256" key="6">
    <source>
        <dbReference type="ARBA" id="ARBA00022553"/>
    </source>
</evidence>
<dbReference type="PROSITE" id="PS00022">
    <property type="entry name" value="EGF_1"/>
    <property type="match status" value="4"/>
</dbReference>
<evidence type="ECO:0000256" key="3">
    <source>
        <dbReference type="ARBA" id="ARBA00022448"/>
    </source>
</evidence>
<dbReference type="Pfam" id="PF00008">
    <property type="entry name" value="EGF"/>
    <property type="match status" value="3"/>
</dbReference>
<dbReference type="PROSITE" id="PS01186">
    <property type="entry name" value="EGF_2"/>
    <property type="match status" value="4"/>
</dbReference>
<feature type="domain" description="EGF-like" evidence="20">
    <location>
        <begin position="378"/>
        <end position="420"/>
    </location>
</feature>
<dbReference type="FunFam" id="2.10.25.10:FF:000340">
    <property type="entry name" value="Terribly reduced optic lobes, isoform AT"/>
    <property type="match status" value="1"/>
</dbReference>
<feature type="disulfide bond" evidence="17">
    <location>
        <begin position="450"/>
        <end position="459"/>
    </location>
</feature>
<dbReference type="GO" id="GO:0000902">
    <property type="term" value="P:cell morphogenesis"/>
    <property type="evidence" value="ECO:0007669"/>
    <property type="project" value="UniProtKB-ARBA"/>
</dbReference>
<evidence type="ECO:0000256" key="7">
    <source>
        <dbReference type="ARBA" id="ARBA00022723"/>
    </source>
</evidence>
<keyword evidence="8 18" id="KW-0732">Signal</keyword>
<dbReference type="FunFam" id="2.10.25.10:FF:001071">
    <property type="entry name" value="GM24707"/>
    <property type="match status" value="1"/>
</dbReference>
<evidence type="ECO:0000256" key="10">
    <source>
        <dbReference type="ARBA" id="ARBA00022753"/>
    </source>
</evidence>
<evidence type="ECO:0000256" key="14">
    <source>
        <dbReference type="ARBA" id="ARBA00023157"/>
    </source>
</evidence>
<dbReference type="InterPro" id="IPR000742">
    <property type="entry name" value="EGF"/>
</dbReference>
<dbReference type="GO" id="GO:0042063">
    <property type="term" value="P:gliogenesis"/>
    <property type="evidence" value="ECO:0007669"/>
    <property type="project" value="UniProtKB-ARBA"/>
</dbReference>
<feature type="domain" description="CUB" evidence="19">
    <location>
        <begin position="504"/>
        <end position="621"/>
    </location>
</feature>
<dbReference type="InterPro" id="IPR018097">
    <property type="entry name" value="EGF_Ca-bd_CS"/>
</dbReference>